<reference evidence="1 3" key="1">
    <citation type="submission" date="2016-02" db="EMBL/GenBank/DDBJ databases">
        <authorList>
            <person name="Strepis N."/>
        </authorList>
    </citation>
    <scope>NUCLEOTIDE SEQUENCE [LARGE SCALE GENOMIC DNA]</scope>
    <source>
        <strain evidence="1">Trichococcus flocculiformis</strain>
    </source>
</reference>
<dbReference type="EMBL" id="FOQC01000015">
    <property type="protein sequence ID" value="SFH79020.1"/>
    <property type="molecule type" value="Genomic_DNA"/>
</dbReference>
<evidence type="ECO:0000313" key="4">
    <source>
        <dbReference type="Proteomes" id="UP000199686"/>
    </source>
</evidence>
<dbReference type="AlphaFoldDB" id="A0AB38BHW9"/>
<name>A0AB38BHW9_9LACT</name>
<dbReference type="Proteomes" id="UP000195947">
    <property type="component" value="Unassembled WGS sequence"/>
</dbReference>
<sequence length="49" mass="5726">MTVMHMTKNVGKPYEGKLHVRFDEGELKVKQRPAKESLLEISPLLYRNL</sequence>
<accession>A0AB38BHW9</accession>
<evidence type="ECO:0000313" key="2">
    <source>
        <dbReference type="EMBL" id="SFH79020.1"/>
    </source>
</evidence>
<evidence type="ECO:0008006" key="5">
    <source>
        <dbReference type="Google" id="ProtNLM"/>
    </source>
</evidence>
<protein>
    <recommendedName>
        <fullName evidence="5">DUF2442 domain-containing protein</fullName>
    </recommendedName>
</protein>
<proteinExistence type="predicted"/>
<gene>
    <name evidence="2" type="ORF">SAMN04488507_101533</name>
    <name evidence="1" type="ORF">TFLO_1810</name>
</gene>
<evidence type="ECO:0000313" key="3">
    <source>
        <dbReference type="Proteomes" id="UP000195947"/>
    </source>
</evidence>
<dbReference type="Proteomes" id="UP000199686">
    <property type="component" value="Unassembled WGS sequence"/>
</dbReference>
<reference evidence="2 4" key="2">
    <citation type="submission" date="2016-10" db="EMBL/GenBank/DDBJ databases">
        <authorList>
            <person name="Varghese N."/>
            <person name="Submissions S."/>
        </authorList>
    </citation>
    <scope>NUCLEOTIDE SEQUENCE [LARGE SCALE GENOMIC DNA]</scope>
    <source>
        <strain evidence="2 4">DSM 2094</strain>
    </source>
</reference>
<comment type="caution">
    <text evidence="2">The sequence shown here is derived from an EMBL/GenBank/DDBJ whole genome shotgun (WGS) entry which is preliminary data.</text>
</comment>
<dbReference type="EMBL" id="FJMZ01000020">
    <property type="protein sequence ID" value="CZQ94297.1"/>
    <property type="molecule type" value="Genomic_DNA"/>
</dbReference>
<evidence type="ECO:0000313" key="1">
    <source>
        <dbReference type="EMBL" id="CZQ94297.1"/>
    </source>
</evidence>
<organism evidence="2 4">
    <name type="scientific">Trichococcus flocculiformis</name>
    <dbReference type="NCBI Taxonomy" id="82803"/>
    <lineage>
        <taxon>Bacteria</taxon>
        <taxon>Bacillati</taxon>
        <taxon>Bacillota</taxon>
        <taxon>Bacilli</taxon>
        <taxon>Lactobacillales</taxon>
        <taxon>Carnobacteriaceae</taxon>
        <taxon>Trichococcus</taxon>
    </lineage>
</organism>
<keyword evidence="3" id="KW-1185">Reference proteome</keyword>